<organism evidence="1 2">
    <name type="scientific">Pristionchus mayeri</name>
    <dbReference type="NCBI Taxonomy" id="1317129"/>
    <lineage>
        <taxon>Eukaryota</taxon>
        <taxon>Metazoa</taxon>
        <taxon>Ecdysozoa</taxon>
        <taxon>Nematoda</taxon>
        <taxon>Chromadorea</taxon>
        <taxon>Rhabditida</taxon>
        <taxon>Rhabditina</taxon>
        <taxon>Diplogasteromorpha</taxon>
        <taxon>Diplogasteroidea</taxon>
        <taxon>Neodiplogasteridae</taxon>
        <taxon>Pristionchus</taxon>
    </lineage>
</organism>
<sequence>QVHGQMRKNVTKTESPRLELLPRDLIWTILDYLPQALFDLRLTSSKLRSHVDNYAYHSRQSSIVERLGIFSRTDVINFWID</sequence>
<evidence type="ECO:0008006" key="3">
    <source>
        <dbReference type="Google" id="ProtNLM"/>
    </source>
</evidence>
<feature type="non-terminal residue" evidence="1">
    <location>
        <position position="81"/>
    </location>
</feature>
<evidence type="ECO:0000313" key="1">
    <source>
        <dbReference type="EMBL" id="GMR49956.1"/>
    </source>
</evidence>
<dbReference type="Proteomes" id="UP001328107">
    <property type="component" value="Unassembled WGS sequence"/>
</dbReference>
<gene>
    <name evidence="1" type="ORF">PMAYCL1PPCAC_20151</name>
</gene>
<reference evidence="2" key="1">
    <citation type="submission" date="2022-10" db="EMBL/GenBank/DDBJ databases">
        <title>Genome assembly of Pristionchus species.</title>
        <authorList>
            <person name="Yoshida K."/>
            <person name="Sommer R.J."/>
        </authorList>
    </citation>
    <scope>NUCLEOTIDE SEQUENCE [LARGE SCALE GENOMIC DNA]</scope>
    <source>
        <strain evidence="2">RS5460</strain>
    </source>
</reference>
<dbReference type="EMBL" id="BTRK01000004">
    <property type="protein sequence ID" value="GMR49956.1"/>
    <property type="molecule type" value="Genomic_DNA"/>
</dbReference>
<keyword evidence="2" id="KW-1185">Reference proteome</keyword>
<comment type="caution">
    <text evidence="1">The sequence shown here is derived from an EMBL/GenBank/DDBJ whole genome shotgun (WGS) entry which is preliminary data.</text>
</comment>
<proteinExistence type="predicted"/>
<evidence type="ECO:0000313" key="2">
    <source>
        <dbReference type="Proteomes" id="UP001328107"/>
    </source>
</evidence>
<name>A0AAN5CSF2_9BILA</name>
<feature type="non-terminal residue" evidence="1">
    <location>
        <position position="1"/>
    </location>
</feature>
<accession>A0AAN5CSF2</accession>
<protein>
    <recommendedName>
        <fullName evidence="3">F-box domain-containing protein</fullName>
    </recommendedName>
</protein>
<dbReference type="AlphaFoldDB" id="A0AAN5CSF2"/>